<proteinExistence type="predicted"/>
<reference evidence="1" key="1">
    <citation type="submission" date="2024-07" db="EMBL/GenBank/DDBJ databases">
        <authorList>
            <person name="Bringhurst R.M."/>
            <person name="Homer T.E."/>
        </authorList>
    </citation>
    <scope>NUCLEOTIDE SEQUENCE</scope>
</reference>
<protein>
    <submittedName>
        <fullName evidence="1">Uncharacterized protein</fullName>
    </submittedName>
</protein>
<name>A0AB39CCG9_9VIRU</name>
<accession>A0AB39CCG9</accession>
<sequence length="232" mass="25957">MQLVAYIEIPTGRDMAPQRWYFQEAESFGMSQPYYEHSEHQAPLCALDSRVRIFTKPKQILDLFQAFRGTDPNHRTSTFGYHGITEAGNACKPFATVHKGEDRQELFAKIGKQMSEGAAWAKAMGELGIPMPWVFSPVAVGRKDTELDKFEVIGLCQSHIMNQMPEDEEAILTGLAVVSDAGWRFTTVEIHGPCAFVHMSRVVKGKDQHASAVITAFNLMDATDIAQMKEDM</sequence>
<organism evidence="1">
    <name type="scientific">Pseudomonas phage RVTF4</name>
    <dbReference type="NCBI Taxonomy" id="3236931"/>
    <lineage>
        <taxon>Viruses</taxon>
    </lineage>
</organism>
<dbReference type="EMBL" id="PQ015378">
    <property type="protein sequence ID" value="XDJ14583.1"/>
    <property type="molecule type" value="Genomic_DNA"/>
</dbReference>
<evidence type="ECO:0000313" key="1">
    <source>
        <dbReference type="EMBL" id="XDJ14583.1"/>
    </source>
</evidence>